<dbReference type="AlphaFoldDB" id="A0A921IKE1"/>
<reference evidence="1" key="2">
    <citation type="submission" date="2021-09" db="EMBL/GenBank/DDBJ databases">
        <authorList>
            <person name="Gilroy R."/>
        </authorList>
    </citation>
    <scope>NUCLEOTIDE SEQUENCE</scope>
    <source>
        <strain evidence="1">ChiBcec21-2208</strain>
    </source>
</reference>
<accession>A0A921IKE1</accession>
<dbReference type="Pfam" id="PF08282">
    <property type="entry name" value="Hydrolase_3"/>
    <property type="match status" value="1"/>
</dbReference>
<dbReference type="GO" id="GO:0000287">
    <property type="term" value="F:magnesium ion binding"/>
    <property type="evidence" value="ECO:0007669"/>
    <property type="project" value="TreeGrafter"/>
</dbReference>
<dbReference type="PANTHER" id="PTHR10000:SF8">
    <property type="entry name" value="HAD SUPERFAMILY HYDROLASE-LIKE, TYPE 3"/>
    <property type="match status" value="1"/>
</dbReference>
<dbReference type="GO" id="GO:0005829">
    <property type="term" value="C:cytosol"/>
    <property type="evidence" value="ECO:0007669"/>
    <property type="project" value="TreeGrafter"/>
</dbReference>
<organism evidence="1 2">
    <name type="scientific">Subdoligranulum variabile</name>
    <dbReference type="NCBI Taxonomy" id="214851"/>
    <lineage>
        <taxon>Bacteria</taxon>
        <taxon>Bacillati</taxon>
        <taxon>Bacillota</taxon>
        <taxon>Clostridia</taxon>
        <taxon>Eubacteriales</taxon>
        <taxon>Oscillospiraceae</taxon>
        <taxon>Subdoligranulum</taxon>
    </lineage>
</organism>
<dbReference type="Proteomes" id="UP000782880">
    <property type="component" value="Unassembled WGS sequence"/>
</dbReference>
<dbReference type="SFLD" id="SFLDS00003">
    <property type="entry name" value="Haloacid_Dehalogenase"/>
    <property type="match status" value="1"/>
</dbReference>
<dbReference type="Gene3D" id="3.30.1240.10">
    <property type="match status" value="1"/>
</dbReference>
<dbReference type="InterPro" id="IPR023214">
    <property type="entry name" value="HAD_sf"/>
</dbReference>
<comment type="caution">
    <text evidence="1">The sequence shown here is derived from an EMBL/GenBank/DDBJ whole genome shotgun (WGS) entry which is preliminary data.</text>
</comment>
<evidence type="ECO:0000313" key="2">
    <source>
        <dbReference type="Proteomes" id="UP000782880"/>
    </source>
</evidence>
<gene>
    <name evidence="1" type="ORF">K8V20_02030</name>
</gene>
<evidence type="ECO:0000313" key="1">
    <source>
        <dbReference type="EMBL" id="HJG27412.1"/>
    </source>
</evidence>
<proteinExistence type="predicted"/>
<dbReference type="GO" id="GO:0016791">
    <property type="term" value="F:phosphatase activity"/>
    <property type="evidence" value="ECO:0007669"/>
    <property type="project" value="TreeGrafter"/>
</dbReference>
<name>A0A921IKE1_9FIRM</name>
<protein>
    <submittedName>
        <fullName evidence="1">Cof-type HAD-IIB family hydrolase</fullName>
    </submittedName>
</protein>
<dbReference type="PANTHER" id="PTHR10000">
    <property type="entry name" value="PHOSPHOSERINE PHOSPHATASE"/>
    <property type="match status" value="1"/>
</dbReference>
<dbReference type="InterPro" id="IPR036412">
    <property type="entry name" value="HAD-like_sf"/>
</dbReference>
<dbReference type="EMBL" id="DYVE01000057">
    <property type="protein sequence ID" value="HJG27412.1"/>
    <property type="molecule type" value="Genomic_DNA"/>
</dbReference>
<keyword evidence="1" id="KW-0378">Hydrolase</keyword>
<sequence length="268" mass="29221">MKYKLLLLDIDGTLRPDQCERIPRENAEAVNAVQRAGVKIAIATGRGRTGVGKGLLRSIRPDYWVCAGGAQLLDGKGNDLALHRLTNEEMYALVDFFEDYELPLRFTFHDANYAYIGYEEFAAREKAKNLHNNIVDGEDQDHHLVEMPFGAFGFVPRERAEQFAQKYGYLGLQFLYSYPGSDGCDITQSGVNKGCGLCELAQLAGLTPEECVAVGDGDNDVSMLQAAGWGIAMANGSEAAKNAADQVGPDAAPFGVAELCRSLWPEAF</sequence>
<dbReference type="PROSITE" id="PS01229">
    <property type="entry name" value="COF_2"/>
    <property type="match status" value="1"/>
</dbReference>
<reference evidence="1" key="1">
    <citation type="journal article" date="2021" name="PeerJ">
        <title>Extensive microbial diversity within the chicken gut microbiome revealed by metagenomics and culture.</title>
        <authorList>
            <person name="Gilroy R."/>
            <person name="Ravi A."/>
            <person name="Getino M."/>
            <person name="Pursley I."/>
            <person name="Horton D.L."/>
            <person name="Alikhan N.F."/>
            <person name="Baker D."/>
            <person name="Gharbi K."/>
            <person name="Hall N."/>
            <person name="Watson M."/>
            <person name="Adriaenssens E.M."/>
            <person name="Foster-Nyarko E."/>
            <person name="Jarju S."/>
            <person name="Secka A."/>
            <person name="Antonio M."/>
            <person name="Oren A."/>
            <person name="Chaudhuri R.R."/>
            <person name="La Ragione R."/>
            <person name="Hildebrand F."/>
            <person name="Pallen M.J."/>
        </authorList>
    </citation>
    <scope>NUCLEOTIDE SEQUENCE</scope>
    <source>
        <strain evidence="1">ChiBcec21-2208</strain>
    </source>
</reference>
<dbReference type="Gene3D" id="3.40.50.1000">
    <property type="entry name" value="HAD superfamily/HAD-like"/>
    <property type="match status" value="1"/>
</dbReference>
<dbReference type="SFLD" id="SFLDG01140">
    <property type="entry name" value="C2.B:_Phosphomannomutase_and_P"/>
    <property type="match status" value="1"/>
</dbReference>
<dbReference type="SUPFAM" id="SSF56784">
    <property type="entry name" value="HAD-like"/>
    <property type="match status" value="1"/>
</dbReference>